<dbReference type="Pfam" id="PF07693">
    <property type="entry name" value="KAP_NTPase"/>
    <property type="match status" value="1"/>
</dbReference>
<name>A0A3N1PDG3_9GAMM</name>
<evidence type="ECO:0000259" key="1">
    <source>
        <dbReference type="Pfam" id="PF07693"/>
    </source>
</evidence>
<dbReference type="InterPro" id="IPR011646">
    <property type="entry name" value="KAP_P-loop"/>
</dbReference>
<comment type="caution">
    <text evidence="2">The sequence shown here is derived from an EMBL/GenBank/DDBJ whole genome shotgun (WGS) entry which is preliminary data.</text>
</comment>
<dbReference type="Gene3D" id="3.40.50.300">
    <property type="entry name" value="P-loop containing nucleotide triphosphate hydrolases"/>
    <property type="match status" value="1"/>
</dbReference>
<dbReference type="EMBL" id="RJUL01000006">
    <property type="protein sequence ID" value="ROQ25047.1"/>
    <property type="molecule type" value="Genomic_DNA"/>
</dbReference>
<dbReference type="RefSeq" id="WP_123421887.1">
    <property type="nucleotide sequence ID" value="NZ_RJUL01000006.1"/>
</dbReference>
<dbReference type="SUPFAM" id="SSF52540">
    <property type="entry name" value="P-loop containing nucleoside triphosphate hydrolases"/>
    <property type="match status" value="1"/>
</dbReference>
<accession>A0A3N1PDG3</accession>
<reference evidence="2 3" key="1">
    <citation type="submission" date="2018-11" db="EMBL/GenBank/DDBJ databases">
        <title>Genomic Encyclopedia of Type Strains, Phase IV (KMG-IV): sequencing the most valuable type-strain genomes for metagenomic binning, comparative biology and taxonomic classification.</title>
        <authorList>
            <person name="Goeker M."/>
        </authorList>
    </citation>
    <scope>NUCLEOTIDE SEQUENCE [LARGE SCALE GENOMIC DNA]</scope>
    <source>
        <strain evidence="2 3">DSM 21945</strain>
    </source>
</reference>
<protein>
    <submittedName>
        <fullName evidence="2">KAP-like P-loop domain-containing protein</fullName>
    </submittedName>
</protein>
<evidence type="ECO:0000313" key="3">
    <source>
        <dbReference type="Proteomes" id="UP000268033"/>
    </source>
</evidence>
<sequence length="467" mass="53211">MARDDAKMADFDKELEDWCFEEDCFLDREQTAFFLTSYLVGEANARTNTARKGLSKGFVLNLNAEWGAGKTTFLKCWRSLVKARSHPVVYVDAWRHDFIADPLPVLLSDIERQLSAQLTDEGVKTSLKQATSKLGPLLKAGLPFLLKMLARLAAGKAADDFADKVQDILADGAGDATESVAERLLEDQKERVEAIDVFGKAMTELTDKLVQQEGMTVPVFVFIDELDRCRPTYAVEMLEVIKHLFNIPNWVFVLATNTNQLQHTVQGLYGAGFDAEHYFERFFDKTYHLAATAFPEPLLKRFMENHRVTVDKNSGDLELLSKLLSSINWEMRKKTAVLERFVACLRFNPEFDHFMLLMLIIAQETAAVRALPRTYADVLLDINEKSLNKDIAFGDQIYPKKIKEIILLCLCRQSPSFYEIKPHFNVPLYKDHFAFSLKERVEGAYERISMASYVDAIMLAVNFEPQE</sequence>
<dbReference type="AlphaFoldDB" id="A0A3N1PDG3"/>
<organism evidence="2 3">
    <name type="scientific">Gallaecimonas pentaromativorans</name>
    <dbReference type="NCBI Taxonomy" id="584787"/>
    <lineage>
        <taxon>Bacteria</taxon>
        <taxon>Pseudomonadati</taxon>
        <taxon>Pseudomonadota</taxon>
        <taxon>Gammaproteobacteria</taxon>
        <taxon>Enterobacterales</taxon>
        <taxon>Gallaecimonadaceae</taxon>
        <taxon>Gallaecimonas</taxon>
    </lineage>
</organism>
<dbReference type="Proteomes" id="UP000268033">
    <property type="component" value="Unassembled WGS sequence"/>
</dbReference>
<proteinExistence type="predicted"/>
<feature type="domain" description="KAP NTPase" evidence="1">
    <location>
        <begin position="55"/>
        <end position="285"/>
    </location>
</feature>
<keyword evidence="3" id="KW-1185">Reference proteome</keyword>
<evidence type="ECO:0000313" key="2">
    <source>
        <dbReference type="EMBL" id="ROQ25047.1"/>
    </source>
</evidence>
<dbReference type="InterPro" id="IPR027417">
    <property type="entry name" value="P-loop_NTPase"/>
</dbReference>
<gene>
    <name evidence="2" type="ORF">EDC28_106297</name>
</gene>